<dbReference type="RefSeq" id="WP_345489236.1">
    <property type="nucleotide sequence ID" value="NZ_BAABHY010000001.1"/>
</dbReference>
<proteinExistence type="predicted"/>
<evidence type="ECO:0000313" key="1">
    <source>
        <dbReference type="EMBL" id="GAA5107613.1"/>
    </source>
</evidence>
<dbReference type="Gene3D" id="3.10.20.480">
    <property type="entry name" value="Antirestriction protein ArdA, domain 1"/>
    <property type="match status" value="1"/>
</dbReference>
<protein>
    <recommendedName>
        <fullName evidence="3">Antirestriction protein ArdA</fullName>
    </recommendedName>
</protein>
<gene>
    <name evidence="1" type="ORF">GCM10023211_08930</name>
</gene>
<sequence length="222" mass="25199">MQTLPNVTSCPESTDVDSGMISVFITNLGKYNEGELVGEWLALPTTPENVTQCLERIGIDGISYEEFFLTDYESSISGVSEYISEYSNLNELNYLASKLEEMSNNDIEIYEAVIDIGGHVQSVADLINLVDNLDCFQCLWNVNDEYDLGYYWIEESGGYNLKELGNLVNYFDYEKYGHDIVLEQGGTFCSCGYVYHTGERSVEYYDGEDVPDEYYVLNNLND</sequence>
<accession>A0ABP9N5L0</accession>
<dbReference type="Pfam" id="PF07275">
    <property type="entry name" value="ArdA"/>
    <property type="match status" value="1"/>
</dbReference>
<dbReference type="Gene3D" id="1.10.10.1190">
    <property type="entry name" value="Antirestriction protein ArdA, domain 3"/>
    <property type="match status" value="1"/>
</dbReference>
<dbReference type="InterPro" id="IPR041895">
    <property type="entry name" value="ArdA_dom1"/>
</dbReference>
<dbReference type="InterPro" id="IPR041893">
    <property type="entry name" value="ArdA_dom3"/>
</dbReference>
<organism evidence="1 2">
    <name type="scientific">Orbus sasakiae</name>
    <dbReference type="NCBI Taxonomy" id="1078475"/>
    <lineage>
        <taxon>Bacteria</taxon>
        <taxon>Pseudomonadati</taxon>
        <taxon>Pseudomonadota</taxon>
        <taxon>Gammaproteobacteria</taxon>
        <taxon>Orbales</taxon>
        <taxon>Orbaceae</taxon>
        <taxon>Orbus</taxon>
    </lineage>
</organism>
<reference evidence="2" key="1">
    <citation type="journal article" date="2019" name="Int. J. Syst. Evol. Microbiol.">
        <title>The Global Catalogue of Microorganisms (GCM) 10K type strain sequencing project: providing services to taxonomists for standard genome sequencing and annotation.</title>
        <authorList>
            <consortium name="The Broad Institute Genomics Platform"/>
            <consortium name="The Broad Institute Genome Sequencing Center for Infectious Disease"/>
            <person name="Wu L."/>
            <person name="Ma J."/>
        </authorList>
    </citation>
    <scope>NUCLEOTIDE SEQUENCE [LARGE SCALE GENOMIC DNA]</scope>
    <source>
        <strain evidence="2">JCM 18050</strain>
    </source>
</reference>
<evidence type="ECO:0000313" key="2">
    <source>
        <dbReference type="Proteomes" id="UP001500171"/>
    </source>
</evidence>
<evidence type="ECO:0008006" key="3">
    <source>
        <dbReference type="Google" id="ProtNLM"/>
    </source>
</evidence>
<dbReference type="EMBL" id="BAABHY010000001">
    <property type="protein sequence ID" value="GAA5107613.1"/>
    <property type="molecule type" value="Genomic_DNA"/>
</dbReference>
<comment type="caution">
    <text evidence="1">The sequence shown here is derived from an EMBL/GenBank/DDBJ whole genome shotgun (WGS) entry which is preliminary data.</text>
</comment>
<dbReference type="InterPro" id="IPR009899">
    <property type="entry name" value="ArdA"/>
</dbReference>
<name>A0ABP9N5L0_9GAMM</name>
<keyword evidence="2" id="KW-1185">Reference proteome</keyword>
<dbReference type="Proteomes" id="UP001500171">
    <property type="component" value="Unassembled WGS sequence"/>
</dbReference>